<protein>
    <submittedName>
        <fullName evidence="1">DUF1273 family protein</fullName>
    </submittedName>
</protein>
<dbReference type="Proteomes" id="UP000632659">
    <property type="component" value="Unassembled WGS sequence"/>
</dbReference>
<dbReference type="EMBL" id="JACRTL010000002">
    <property type="protein sequence ID" value="MBC8610680.1"/>
    <property type="molecule type" value="Genomic_DNA"/>
</dbReference>
<keyword evidence="2" id="KW-1185">Reference proteome</keyword>
<organism evidence="1 2">
    <name type="scientific">Massiliimalia timonensis</name>
    <dbReference type="NCBI Taxonomy" id="1987501"/>
    <lineage>
        <taxon>Bacteria</taxon>
        <taxon>Bacillati</taxon>
        <taxon>Bacillota</taxon>
        <taxon>Clostridia</taxon>
        <taxon>Eubacteriales</taxon>
        <taxon>Oscillospiraceae</taxon>
        <taxon>Massiliimalia</taxon>
    </lineage>
</organism>
<dbReference type="Gene3D" id="3.40.50.450">
    <property type="match status" value="1"/>
</dbReference>
<dbReference type="SUPFAM" id="SSF102405">
    <property type="entry name" value="MCP/YpsA-like"/>
    <property type="match status" value="1"/>
</dbReference>
<dbReference type="OrthoDB" id="1795759at2"/>
<proteinExistence type="predicted"/>
<evidence type="ECO:0000313" key="1">
    <source>
        <dbReference type="EMBL" id="MBC8610680.1"/>
    </source>
</evidence>
<name>A0A8J6P7B5_9FIRM</name>
<gene>
    <name evidence="1" type="ORF">H8702_06020</name>
</gene>
<dbReference type="AlphaFoldDB" id="A0A8J6P7B5"/>
<sequence length="173" mass="20211">MQQEKSACFTGQRPESFCSDSREFKKLEPKLKMLLKRETLQAVQQGYTTFYCGMARGVDILAGETVLSLKADFPEIQLICVIPFPRQPYYWADSWISRYNYLYDHSKRVLISPAYSPDCYHRRNRYMVDHSDLVIAVMAQETERGGTASTIRYARKKNKPVISLLYNNEIFIR</sequence>
<comment type="caution">
    <text evidence="1">The sequence shown here is derived from an EMBL/GenBank/DDBJ whole genome shotgun (WGS) entry which is preliminary data.</text>
</comment>
<dbReference type="InterPro" id="IPR010697">
    <property type="entry name" value="YspA"/>
</dbReference>
<evidence type="ECO:0000313" key="2">
    <source>
        <dbReference type="Proteomes" id="UP000632659"/>
    </source>
</evidence>
<dbReference type="Pfam" id="PF06908">
    <property type="entry name" value="YpsA"/>
    <property type="match status" value="1"/>
</dbReference>
<accession>A0A8J6P7B5</accession>
<dbReference type="RefSeq" id="WP_093989320.1">
    <property type="nucleotide sequence ID" value="NZ_FYDD01000004.1"/>
</dbReference>
<dbReference type="PANTHER" id="PTHR38440:SF1">
    <property type="entry name" value="UPF0398 PROTEIN SPR0331"/>
    <property type="match status" value="1"/>
</dbReference>
<dbReference type="PANTHER" id="PTHR38440">
    <property type="entry name" value="UPF0398 PROTEIN YPSA"/>
    <property type="match status" value="1"/>
</dbReference>
<reference evidence="1" key="1">
    <citation type="submission" date="2020-08" db="EMBL/GenBank/DDBJ databases">
        <title>Genome public.</title>
        <authorList>
            <person name="Liu C."/>
            <person name="Sun Q."/>
        </authorList>
    </citation>
    <scope>NUCLEOTIDE SEQUENCE</scope>
    <source>
        <strain evidence="1">NSJ-15</strain>
    </source>
</reference>